<feature type="domain" description="Thioredoxin" evidence="8">
    <location>
        <begin position="174"/>
        <end position="330"/>
    </location>
</feature>
<evidence type="ECO:0000256" key="7">
    <source>
        <dbReference type="ARBA" id="ARBA00047804"/>
    </source>
</evidence>
<evidence type="ECO:0000256" key="6">
    <source>
        <dbReference type="ARBA" id="ARBA00047388"/>
    </source>
</evidence>
<dbReference type="InterPro" id="IPR013766">
    <property type="entry name" value="Thioredoxin_domain"/>
</dbReference>
<reference evidence="9" key="1">
    <citation type="submission" date="2023-10" db="EMBL/GenBank/DDBJ databases">
        <title>Chromosome-level genome of the transformable northern wattle, Acacia crassicarpa.</title>
        <authorList>
            <person name="Massaro I."/>
            <person name="Sinha N.R."/>
            <person name="Poethig S."/>
            <person name="Leichty A.R."/>
        </authorList>
    </citation>
    <scope>NUCLEOTIDE SEQUENCE</scope>
    <source>
        <strain evidence="9">Acra3RX</strain>
        <tissue evidence="9">Leaf</tissue>
    </source>
</reference>
<evidence type="ECO:0000256" key="3">
    <source>
        <dbReference type="ARBA" id="ARBA00023002"/>
    </source>
</evidence>
<evidence type="ECO:0000256" key="4">
    <source>
        <dbReference type="ARBA" id="ARBA00023027"/>
    </source>
</evidence>
<evidence type="ECO:0000313" key="9">
    <source>
        <dbReference type="EMBL" id="KAK4263201.1"/>
    </source>
</evidence>
<dbReference type="Pfam" id="PF13905">
    <property type="entry name" value="Thioredoxin_8"/>
    <property type="match status" value="2"/>
</dbReference>
<dbReference type="InterPro" id="IPR052259">
    <property type="entry name" value="Nucleoredoxin-like"/>
</dbReference>
<dbReference type="EMBL" id="JAWXYG010000009">
    <property type="protein sequence ID" value="KAK4263201.1"/>
    <property type="molecule type" value="Genomic_DNA"/>
</dbReference>
<comment type="similarity">
    <text evidence="5">Belongs to the nucleoredoxin family.</text>
</comment>
<dbReference type="CDD" id="cd03009">
    <property type="entry name" value="TryX_like_TryX_NRX"/>
    <property type="match status" value="1"/>
</dbReference>
<keyword evidence="3" id="KW-0560">Oxidoreductase</keyword>
<name>A0AAE1MK03_9FABA</name>
<dbReference type="PANTHER" id="PTHR13871">
    <property type="entry name" value="THIOREDOXIN"/>
    <property type="match status" value="1"/>
</dbReference>
<evidence type="ECO:0000256" key="1">
    <source>
        <dbReference type="ARBA" id="ARBA00012612"/>
    </source>
</evidence>
<dbReference type="Gene3D" id="3.40.30.10">
    <property type="entry name" value="Glutaredoxin"/>
    <property type="match status" value="2"/>
</dbReference>
<dbReference type="InterPro" id="IPR012336">
    <property type="entry name" value="Thioredoxin-like_fold"/>
</dbReference>
<dbReference type="InterPro" id="IPR045870">
    <property type="entry name" value="TryX_NRX_thioredoxin_dom"/>
</dbReference>
<evidence type="ECO:0000256" key="5">
    <source>
        <dbReference type="ARBA" id="ARBA00025782"/>
    </source>
</evidence>
<comment type="catalytic activity">
    <reaction evidence="6">
        <text>[protein]-dithiol + NAD(+) = [protein]-disulfide + NADH + H(+)</text>
        <dbReference type="Rhea" id="RHEA:18749"/>
        <dbReference type="Rhea" id="RHEA-COMP:10593"/>
        <dbReference type="Rhea" id="RHEA-COMP:10594"/>
        <dbReference type="ChEBI" id="CHEBI:15378"/>
        <dbReference type="ChEBI" id="CHEBI:29950"/>
        <dbReference type="ChEBI" id="CHEBI:50058"/>
        <dbReference type="ChEBI" id="CHEBI:57540"/>
        <dbReference type="ChEBI" id="CHEBI:57945"/>
        <dbReference type="EC" id="1.8.1.8"/>
    </reaction>
</comment>
<dbReference type="PANTHER" id="PTHR13871:SF96">
    <property type="entry name" value="THIOREDOXIN DOMAIN-CONTAINING PROTEIN"/>
    <property type="match status" value="1"/>
</dbReference>
<organism evidence="9 10">
    <name type="scientific">Acacia crassicarpa</name>
    <name type="common">northern wattle</name>
    <dbReference type="NCBI Taxonomy" id="499986"/>
    <lineage>
        <taxon>Eukaryota</taxon>
        <taxon>Viridiplantae</taxon>
        <taxon>Streptophyta</taxon>
        <taxon>Embryophyta</taxon>
        <taxon>Tracheophyta</taxon>
        <taxon>Spermatophyta</taxon>
        <taxon>Magnoliopsida</taxon>
        <taxon>eudicotyledons</taxon>
        <taxon>Gunneridae</taxon>
        <taxon>Pentapetalae</taxon>
        <taxon>rosids</taxon>
        <taxon>fabids</taxon>
        <taxon>Fabales</taxon>
        <taxon>Fabaceae</taxon>
        <taxon>Caesalpinioideae</taxon>
        <taxon>mimosoid clade</taxon>
        <taxon>Acacieae</taxon>
        <taxon>Acacia</taxon>
    </lineage>
</organism>
<comment type="caution">
    <text evidence="9">The sequence shown here is derived from an EMBL/GenBank/DDBJ whole genome shotgun (WGS) entry which is preliminary data.</text>
</comment>
<evidence type="ECO:0000259" key="8">
    <source>
        <dbReference type="PROSITE" id="PS51352"/>
    </source>
</evidence>
<dbReference type="GO" id="GO:0004791">
    <property type="term" value="F:thioredoxin-disulfide reductase (NADPH) activity"/>
    <property type="evidence" value="ECO:0007669"/>
    <property type="project" value="InterPro"/>
</dbReference>
<protein>
    <recommendedName>
        <fullName evidence="1">protein-disulfide reductase</fullName>
        <ecNumber evidence="1">1.8.1.8</ecNumber>
    </recommendedName>
</protein>
<dbReference type="InterPro" id="IPR036249">
    <property type="entry name" value="Thioredoxin-like_sf"/>
</dbReference>
<evidence type="ECO:0000256" key="2">
    <source>
        <dbReference type="ARBA" id="ARBA00022737"/>
    </source>
</evidence>
<dbReference type="Proteomes" id="UP001293593">
    <property type="component" value="Unassembled WGS sequence"/>
</dbReference>
<keyword evidence="10" id="KW-1185">Reference proteome</keyword>
<proteinExistence type="inferred from homology"/>
<dbReference type="PROSITE" id="PS51352">
    <property type="entry name" value="THIOREDOXIN_2"/>
    <property type="match status" value="2"/>
</dbReference>
<dbReference type="AlphaFoldDB" id="A0AAE1MK03"/>
<keyword evidence="4" id="KW-0520">NAD</keyword>
<evidence type="ECO:0000313" key="10">
    <source>
        <dbReference type="Proteomes" id="UP001293593"/>
    </source>
</evidence>
<dbReference type="SUPFAM" id="SSF52833">
    <property type="entry name" value="Thioredoxin-like"/>
    <property type="match status" value="2"/>
</dbReference>
<keyword evidence="2" id="KW-0677">Repeat</keyword>
<dbReference type="EC" id="1.8.1.8" evidence="1"/>
<sequence length="354" mass="39879">MAGVDNVAHDIQSILSSSERDYLVRNNGDQVKIESFKGKRVGLYFSASWCPPCRRFTPTLKELYNKEVSSKGDLEIIYVSSDTAEDGFKGYFSKMPWLAIPFSDSQTPNRLTELFKVPGIPNLLILDENGKLATDDGITAVLEHEQADEACSFTTEWIREFKHQQEEARRNQSLRSLLVFGSRDFVISSNGNQVPVSELEGKTIGLYISAFSYGTCKEFTPKLVEFYEKLKAQGENFEIVWVCVDDEEEELFKQELKSVPWLALPYKDKICVKIARYFRLSALPTLVIIGPDGKTVHSNVAKAIEAHGVAAYPFTPEKFAELSEIEKAEVITKKEEEENKPDGWVCDGNICSKA</sequence>
<comment type="catalytic activity">
    <reaction evidence="7">
        <text>[protein]-dithiol + NADP(+) = [protein]-disulfide + NADPH + H(+)</text>
        <dbReference type="Rhea" id="RHEA:18753"/>
        <dbReference type="Rhea" id="RHEA-COMP:10593"/>
        <dbReference type="Rhea" id="RHEA-COMP:10594"/>
        <dbReference type="ChEBI" id="CHEBI:15378"/>
        <dbReference type="ChEBI" id="CHEBI:29950"/>
        <dbReference type="ChEBI" id="CHEBI:50058"/>
        <dbReference type="ChEBI" id="CHEBI:57783"/>
        <dbReference type="ChEBI" id="CHEBI:58349"/>
        <dbReference type="EC" id="1.8.1.8"/>
    </reaction>
</comment>
<accession>A0AAE1MK03</accession>
<feature type="domain" description="Thioredoxin" evidence="8">
    <location>
        <begin position="12"/>
        <end position="163"/>
    </location>
</feature>
<gene>
    <name evidence="9" type="ORF">QN277_028649</name>
</gene>